<name>A0AAV1R3X0_9ROSI</name>
<organism evidence="1 2">
    <name type="scientific">Dovyalis caffra</name>
    <dbReference type="NCBI Taxonomy" id="77055"/>
    <lineage>
        <taxon>Eukaryota</taxon>
        <taxon>Viridiplantae</taxon>
        <taxon>Streptophyta</taxon>
        <taxon>Embryophyta</taxon>
        <taxon>Tracheophyta</taxon>
        <taxon>Spermatophyta</taxon>
        <taxon>Magnoliopsida</taxon>
        <taxon>eudicotyledons</taxon>
        <taxon>Gunneridae</taxon>
        <taxon>Pentapetalae</taxon>
        <taxon>rosids</taxon>
        <taxon>fabids</taxon>
        <taxon>Malpighiales</taxon>
        <taxon>Salicaceae</taxon>
        <taxon>Flacourtieae</taxon>
        <taxon>Dovyalis</taxon>
    </lineage>
</organism>
<sequence>MKGVSSRSTIEHLMKALFPANQEAIKIPRQHTGLTNAYPLTYVVFGKSANERALEYTEHWESIFVDGSARVGPFFAGPRPTRPLLERKRGLCRVEGTDASS</sequence>
<protein>
    <submittedName>
        <fullName evidence="1">Uncharacterized protein</fullName>
    </submittedName>
</protein>
<proteinExistence type="predicted"/>
<accession>A0AAV1R3X0</accession>
<dbReference type="Proteomes" id="UP001314170">
    <property type="component" value="Unassembled WGS sequence"/>
</dbReference>
<keyword evidence="2" id="KW-1185">Reference proteome</keyword>
<comment type="caution">
    <text evidence="1">The sequence shown here is derived from an EMBL/GenBank/DDBJ whole genome shotgun (WGS) entry which is preliminary data.</text>
</comment>
<dbReference type="EMBL" id="CAWUPB010000903">
    <property type="protein sequence ID" value="CAK7328618.1"/>
    <property type="molecule type" value="Genomic_DNA"/>
</dbReference>
<reference evidence="1 2" key="1">
    <citation type="submission" date="2024-01" db="EMBL/GenBank/DDBJ databases">
        <authorList>
            <person name="Waweru B."/>
        </authorList>
    </citation>
    <scope>NUCLEOTIDE SEQUENCE [LARGE SCALE GENOMIC DNA]</scope>
</reference>
<gene>
    <name evidence="1" type="ORF">DCAF_LOCUS6345</name>
</gene>
<evidence type="ECO:0000313" key="2">
    <source>
        <dbReference type="Proteomes" id="UP001314170"/>
    </source>
</evidence>
<dbReference type="AlphaFoldDB" id="A0AAV1R3X0"/>
<evidence type="ECO:0000313" key="1">
    <source>
        <dbReference type="EMBL" id="CAK7328618.1"/>
    </source>
</evidence>